<dbReference type="OrthoDB" id="42532at2759"/>
<comment type="caution">
    <text evidence="3">The sequence shown here is derived from an EMBL/GenBank/DDBJ whole genome shotgun (WGS) entry which is preliminary data.</text>
</comment>
<name>A0A1V9ZIT1_9STRA</name>
<feature type="domain" description="WRKY19-like zinc finger" evidence="2">
    <location>
        <begin position="244"/>
        <end position="267"/>
    </location>
</feature>
<protein>
    <recommendedName>
        <fullName evidence="2">WRKY19-like zinc finger domain-containing protein</fullName>
    </recommendedName>
</protein>
<gene>
    <name evidence="3" type="ORF">THRCLA_06829</name>
</gene>
<accession>A0A1V9ZIT1</accession>
<dbReference type="PANTHER" id="PTHR31827">
    <property type="entry name" value="EMB|CAB89363.1"/>
    <property type="match status" value="1"/>
</dbReference>
<evidence type="ECO:0000313" key="3">
    <source>
        <dbReference type="EMBL" id="OQR97905.1"/>
    </source>
</evidence>
<dbReference type="EMBL" id="JNBS01001880">
    <property type="protein sequence ID" value="OQR97905.1"/>
    <property type="molecule type" value="Genomic_DNA"/>
</dbReference>
<dbReference type="InterPro" id="IPR056866">
    <property type="entry name" value="Znf_WRKY19"/>
</dbReference>
<evidence type="ECO:0000259" key="2">
    <source>
        <dbReference type="Pfam" id="PF24906"/>
    </source>
</evidence>
<keyword evidence="4" id="KW-1185">Reference proteome</keyword>
<dbReference type="Pfam" id="PF24906">
    <property type="entry name" value="Zf_WRKY19"/>
    <property type="match status" value="2"/>
</dbReference>
<dbReference type="PANTHER" id="PTHR31827:SF1">
    <property type="entry name" value="EMB|CAB89363.1"/>
    <property type="match status" value="1"/>
</dbReference>
<feature type="domain" description="WRKY19-like zinc finger" evidence="2">
    <location>
        <begin position="197"/>
        <end position="219"/>
    </location>
</feature>
<evidence type="ECO:0000256" key="1">
    <source>
        <dbReference type="SAM" id="MobiDB-lite"/>
    </source>
</evidence>
<dbReference type="Proteomes" id="UP000243217">
    <property type="component" value="Unassembled WGS sequence"/>
</dbReference>
<organism evidence="3 4">
    <name type="scientific">Thraustotheca clavata</name>
    <dbReference type="NCBI Taxonomy" id="74557"/>
    <lineage>
        <taxon>Eukaryota</taxon>
        <taxon>Sar</taxon>
        <taxon>Stramenopiles</taxon>
        <taxon>Oomycota</taxon>
        <taxon>Saprolegniomycetes</taxon>
        <taxon>Saprolegniales</taxon>
        <taxon>Achlyaceae</taxon>
        <taxon>Thraustotheca</taxon>
    </lineage>
</organism>
<proteinExistence type="predicted"/>
<evidence type="ECO:0000313" key="4">
    <source>
        <dbReference type="Proteomes" id="UP000243217"/>
    </source>
</evidence>
<sequence>MTYECEPRMNTSPQLYRYPNKQPNDNMIKYEFLNNRPPMAYDTYPSIDYAPPSQPDQYNIYNNTMERQPHLYQPQPYQPPPQYNNVGYNYAHDNLTPMPLPQYDVQRYKHIDPDFLDEAIQCIPQLDAMTMDMNAQYRPSNATINPPIYTPQPARYMASSYSPSSNAPSSTGSLQEHNMYSEKPQPSRKVGEKPNPRLCRVPGCNKGIRSRGLCKGHGGGRRCQTAGCKISDQGGGHCIAHGGGRRCSEPGCTRSAQARGRCKCHGGGRPCKMEGCGKNSQRSGYCMSHAKLVEQQKAAALNDGMI</sequence>
<dbReference type="STRING" id="74557.A0A1V9ZIT1"/>
<dbReference type="AlphaFoldDB" id="A0A1V9ZIT1"/>
<feature type="compositionally biased region" description="Low complexity" evidence="1">
    <location>
        <begin position="159"/>
        <end position="173"/>
    </location>
</feature>
<reference evidence="3 4" key="1">
    <citation type="journal article" date="2014" name="Genome Biol. Evol.">
        <title>The secreted proteins of Achlya hypogyna and Thraustotheca clavata identify the ancestral oomycete secretome and reveal gene acquisitions by horizontal gene transfer.</title>
        <authorList>
            <person name="Misner I."/>
            <person name="Blouin N."/>
            <person name="Leonard G."/>
            <person name="Richards T.A."/>
            <person name="Lane C.E."/>
        </authorList>
    </citation>
    <scope>NUCLEOTIDE SEQUENCE [LARGE SCALE GENOMIC DNA]</scope>
    <source>
        <strain evidence="3 4">ATCC 34112</strain>
    </source>
</reference>
<feature type="region of interest" description="Disordered" evidence="1">
    <location>
        <begin position="155"/>
        <end position="194"/>
    </location>
</feature>